<protein>
    <submittedName>
        <fullName evidence="4">Gfo/Idh/MocA family oxidoreductase</fullName>
    </submittedName>
</protein>
<dbReference type="PANTHER" id="PTHR43249:SF1">
    <property type="entry name" value="D-GLUCOSIDE 3-DEHYDROGENASE"/>
    <property type="match status" value="1"/>
</dbReference>
<feature type="domain" description="GFO/IDH/MocA-like oxidoreductase" evidence="3">
    <location>
        <begin position="141"/>
        <end position="263"/>
    </location>
</feature>
<comment type="caution">
    <text evidence="4">The sequence shown here is derived from an EMBL/GenBank/DDBJ whole genome shotgun (WGS) entry which is preliminary data.</text>
</comment>
<dbReference type="Gene3D" id="3.30.360.10">
    <property type="entry name" value="Dihydrodipicolinate Reductase, domain 2"/>
    <property type="match status" value="1"/>
</dbReference>
<proteinExistence type="predicted"/>
<reference evidence="4" key="1">
    <citation type="journal article" date="2021" name="PeerJ">
        <title>Extensive microbial diversity within the chicken gut microbiome revealed by metagenomics and culture.</title>
        <authorList>
            <person name="Gilroy R."/>
            <person name="Ravi A."/>
            <person name="Getino M."/>
            <person name="Pursley I."/>
            <person name="Horton D.L."/>
            <person name="Alikhan N.F."/>
            <person name="Baker D."/>
            <person name="Gharbi K."/>
            <person name="Hall N."/>
            <person name="Watson M."/>
            <person name="Adriaenssens E.M."/>
            <person name="Foster-Nyarko E."/>
            <person name="Jarju S."/>
            <person name="Secka A."/>
            <person name="Antonio M."/>
            <person name="Oren A."/>
            <person name="Chaudhuri R.R."/>
            <person name="La Ragione R."/>
            <person name="Hildebrand F."/>
            <person name="Pallen M.J."/>
        </authorList>
    </citation>
    <scope>NUCLEOTIDE SEQUENCE</scope>
    <source>
        <strain evidence="4">CHK130-7132</strain>
    </source>
</reference>
<name>A0A9D2TH51_9MICO</name>
<dbReference type="SUPFAM" id="SSF55347">
    <property type="entry name" value="Glyceraldehyde-3-phosphate dehydrogenase-like, C-terminal domain"/>
    <property type="match status" value="1"/>
</dbReference>
<evidence type="ECO:0000313" key="5">
    <source>
        <dbReference type="Proteomes" id="UP000823854"/>
    </source>
</evidence>
<dbReference type="SUPFAM" id="SSF51735">
    <property type="entry name" value="NAD(P)-binding Rossmann-fold domains"/>
    <property type="match status" value="1"/>
</dbReference>
<dbReference type="Proteomes" id="UP000823854">
    <property type="component" value="Unassembled WGS sequence"/>
</dbReference>
<dbReference type="EMBL" id="DWWC01000028">
    <property type="protein sequence ID" value="HJC68337.1"/>
    <property type="molecule type" value="Genomic_DNA"/>
</dbReference>
<dbReference type="InterPro" id="IPR055170">
    <property type="entry name" value="GFO_IDH_MocA-like_dom"/>
</dbReference>
<evidence type="ECO:0000259" key="2">
    <source>
        <dbReference type="Pfam" id="PF01408"/>
    </source>
</evidence>
<dbReference type="AlphaFoldDB" id="A0A9D2TH51"/>
<feature type="domain" description="Gfo/Idh/MocA-like oxidoreductase N-terminal" evidence="2">
    <location>
        <begin position="5"/>
        <end position="114"/>
    </location>
</feature>
<dbReference type="PANTHER" id="PTHR43249">
    <property type="entry name" value="UDP-N-ACETYL-2-AMINO-2-DEOXY-D-GLUCURONATE OXIDASE"/>
    <property type="match status" value="1"/>
</dbReference>
<reference evidence="4" key="2">
    <citation type="submission" date="2021-04" db="EMBL/GenBank/DDBJ databases">
        <authorList>
            <person name="Gilroy R."/>
        </authorList>
    </citation>
    <scope>NUCLEOTIDE SEQUENCE</scope>
    <source>
        <strain evidence="4">CHK130-7132</strain>
    </source>
</reference>
<dbReference type="GO" id="GO:0000166">
    <property type="term" value="F:nucleotide binding"/>
    <property type="evidence" value="ECO:0007669"/>
    <property type="project" value="InterPro"/>
</dbReference>
<organism evidence="4 5">
    <name type="scientific">Candidatus Brachybacterium intestinipullorum</name>
    <dbReference type="NCBI Taxonomy" id="2838512"/>
    <lineage>
        <taxon>Bacteria</taxon>
        <taxon>Bacillati</taxon>
        <taxon>Actinomycetota</taxon>
        <taxon>Actinomycetes</taxon>
        <taxon>Micrococcales</taxon>
        <taxon>Dermabacteraceae</taxon>
        <taxon>Brachybacterium</taxon>
    </lineage>
</organism>
<dbReference type="InterPro" id="IPR036291">
    <property type="entry name" value="NAD(P)-bd_dom_sf"/>
</dbReference>
<gene>
    <name evidence="4" type="ORF">H9932_01490</name>
</gene>
<evidence type="ECO:0000313" key="4">
    <source>
        <dbReference type="EMBL" id="HJC68337.1"/>
    </source>
</evidence>
<keyword evidence="1" id="KW-0520">NAD</keyword>
<dbReference type="InterPro" id="IPR052515">
    <property type="entry name" value="Gfo/Idh/MocA_Oxidoreductase"/>
</dbReference>
<dbReference type="InterPro" id="IPR000683">
    <property type="entry name" value="Gfo/Idh/MocA-like_OxRdtase_N"/>
</dbReference>
<evidence type="ECO:0000256" key="1">
    <source>
        <dbReference type="ARBA" id="ARBA00023027"/>
    </source>
</evidence>
<accession>A0A9D2TH51</accession>
<dbReference type="Pfam" id="PF01408">
    <property type="entry name" value="GFO_IDH_MocA"/>
    <property type="match status" value="1"/>
</dbReference>
<dbReference type="Pfam" id="PF22725">
    <property type="entry name" value="GFO_IDH_MocA_C3"/>
    <property type="match status" value="1"/>
</dbReference>
<evidence type="ECO:0000259" key="3">
    <source>
        <dbReference type="Pfam" id="PF22725"/>
    </source>
</evidence>
<sequence>MAQRRIGLIGCGDVSVVHVEAIEAIDGLELVGVADVDPAARERAAAELSVPTFATAEELIEQLSPDAVHVTTPHDQHVGPSLAALERGVHVLQEKPLAHTLAEGERLVEALATTSAPRADGGAGAPKIAICFQNRYNRGSQELARLLASGELGAVRGAYASVVWTRTAEYYAAKPWRGRWETAGGGLLINQAIHTLDLVQWLLGPVERTEGLVSQKKFAGVVETEDTADLVLHHASGITTTFFATLTAPVARPVELEVETDHAYLEVRSGAAGGLTVRWKDGRVDTFSDRVATAGGRSYWGISHEELIRDFYAGLDAPEPFWIGPAEAMTSLRILKQAYRNSGVGN</sequence>
<dbReference type="Gene3D" id="3.40.50.720">
    <property type="entry name" value="NAD(P)-binding Rossmann-like Domain"/>
    <property type="match status" value="1"/>
</dbReference>